<protein>
    <submittedName>
        <fullName evidence="1">Uncharacterized protein</fullName>
    </submittedName>
</protein>
<reference evidence="1" key="1">
    <citation type="submission" date="2014-09" db="EMBL/GenBank/DDBJ databases">
        <authorList>
            <person name="Magalhaes I.L.F."/>
            <person name="Oliveira U."/>
            <person name="Santos F.R."/>
            <person name="Vidigal T.H.D.A."/>
            <person name="Brescovit A.D."/>
            <person name="Santos A.J."/>
        </authorList>
    </citation>
    <scope>NUCLEOTIDE SEQUENCE</scope>
    <source>
        <tissue evidence="1">Shoot tissue taken approximately 20 cm above the soil surface</tissue>
    </source>
</reference>
<name>A0A0A9FIU4_ARUDO</name>
<dbReference type="AlphaFoldDB" id="A0A0A9FIU4"/>
<reference evidence="1" key="2">
    <citation type="journal article" date="2015" name="Data Brief">
        <title>Shoot transcriptome of the giant reed, Arundo donax.</title>
        <authorList>
            <person name="Barrero R.A."/>
            <person name="Guerrero F.D."/>
            <person name="Moolhuijzen P."/>
            <person name="Goolsby J.A."/>
            <person name="Tidwell J."/>
            <person name="Bellgard S.E."/>
            <person name="Bellgard M.I."/>
        </authorList>
    </citation>
    <scope>NUCLEOTIDE SEQUENCE</scope>
    <source>
        <tissue evidence="1">Shoot tissue taken approximately 20 cm above the soil surface</tissue>
    </source>
</reference>
<organism evidence="1">
    <name type="scientific">Arundo donax</name>
    <name type="common">Giant reed</name>
    <name type="synonym">Donax arundinaceus</name>
    <dbReference type="NCBI Taxonomy" id="35708"/>
    <lineage>
        <taxon>Eukaryota</taxon>
        <taxon>Viridiplantae</taxon>
        <taxon>Streptophyta</taxon>
        <taxon>Embryophyta</taxon>
        <taxon>Tracheophyta</taxon>
        <taxon>Spermatophyta</taxon>
        <taxon>Magnoliopsida</taxon>
        <taxon>Liliopsida</taxon>
        <taxon>Poales</taxon>
        <taxon>Poaceae</taxon>
        <taxon>PACMAD clade</taxon>
        <taxon>Arundinoideae</taxon>
        <taxon>Arundineae</taxon>
        <taxon>Arundo</taxon>
    </lineage>
</organism>
<accession>A0A0A9FIU4</accession>
<evidence type="ECO:0000313" key="1">
    <source>
        <dbReference type="EMBL" id="JAE12965.1"/>
    </source>
</evidence>
<sequence length="36" mass="4197">MEVNMLESKEEANLSIILEGDQRLILLNISWSHQLE</sequence>
<proteinExistence type="predicted"/>
<dbReference type="EMBL" id="GBRH01184931">
    <property type="protein sequence ID" value="JAE12965.1"/>
    <property type="molecule type" value="Transcribed_RNA"/>
</dbReference>